<dbReference type="PANTHER" id="PTHR47756:SF2">
    <property type="entry name" value="BLL6612 PROTEIN"/>
    <property type="match status" value="1"/>
</dbReference>
<dbReference type="SUPFAM" id="SSF48452">
    <property type="entry name" value="TPR-like"/>
    <property type="match status" value="1"/>
</dbReference>
<name>A0ABM6TLY6_9CAUL</name>
<keyword evidence="5" id="KW-1185">Reference proteome</keyword>
<dbReference type="Gene3D" id="1.10.1740.10">
    <property type="match status" value="1"/>
</dbReference>
<dbReference type="PROSITE" id="PS50005">
    <property type="entry name" value="TPR"/>
    <property type="match status" value="1"/>
</dbReference>
<organism evidence="4 5">
    <name type="scientific">Caulobacter segnis</name>
    <dbReference type="NCBI Taxonomy" id="88688"/>
    <lineage>
        <taxon>Bacteria</taxon>
        <taxon>Pseudomonadati</taxon>
        <taxon>Pseudomonadota</taxon>
        <taxon>Alphaproteobacteria</taxon>
        <taxon>Caulobacterales</taxon>
        <taxon>Caulobacteraceae</taxon>
        <taxon>Caulobacter</taxon>
    </lineage>
</organism>
<dbReference type="Gene3D" id="1.10.10.10">
    <property type="entry name" value="Winged helix-like DNA-binding domain superfamily/Winged helix DNA-binding domain"/>
    <property type="match status" value="1"/>
</dbReference>
<feature type="domain" description="DUF6596" evidence="3">
    <location>
        <begin position="176"/>
        <end position="275"/>
    </location>
</feature>
<dbReference type="RefSeq" id="WP_013077558.1">
    <property type="nucleotide sequence ID" value="NZ_CP027850.1"/>
</dbReference>
<evidence type="ECO:0000259" key="3">
    <source>
        <dbReference type="Pfam" id="PF20239"/>
    </source>
</evidence>
<protein>
    <submittedName>
        <fullName evidence="4">RNA polymerase subunit sigma-24</fullName>
    </submittedName>
</protein>
<evidence type="ECO:0000259" key="2">
    <source>
        <dbReference type="Pfam" id="PF08281"/>
    </source>
</evidence>
<feature type="repeat" description="TPR" evidence="1">
    <location>
        <begin position="358"/>
        <end position="391"/>
    </location>
</feature>
<sequence length="408" mass="44348">MAPLDQTFRETGGRIVAALAAAFRDLDIAEEAFADACAKAAEVWPTAPPLDPAAWLYAAARRRALDMIRRRSVRHRLAPDAPEPEPSIEAQLASDARLIPDERLRLIFVCCHPAVAPEARAALTLRLVCGLSAQEIARAFLVSEPAMLQRLTRAKRKIAEAGVSFEVPGPEAWPERLAAVLTTLEVAYARAHEDAAGAGPHAGFAQEMLGLTTVLVELLPREQDALAFAALVRYAEARRPARLDPEGTMVPLDRQDPAKWRDDLIAEGEALLRRAGSLGPPGPIPLRAALHSAWCARRTLDEPPPWPAILSLYDALLSFGDDPFVRVNRVVALAEVCGPAAALAELEALDAARLAGFQPLHAVRADLLARLGRREEALEAYDQALALGPAEAERRWLIRRRMETALEG</sequence>
<dbReference type="InterPro" id="IPR013324">
    <property type="entry name" value="RNA_pol_sigma_r3/r4-like"/>
</dbReference>
<dbReference type="Pfam" id="PF08281">
    <property type="entry name" value="Sigma70_r4_2"/>
    <property type="match status" value="1"/>
</dbReference>
<dbReference type="Pfam" id="PF20239">
    <property type="entry name" value="DUF6596"/>
    <property type="match status" value="1"/>
</dbReference>
<evidence type="ECO:0000313" key="5">
    <source>
        <dbReference type="Proteomes" id="UP000240527"/>
    </source>
</evidence>
<dbReference type="InterPro" id="IPR036388">
    <property type="entry name" value="WH-like_DNA-bd_sf"/>
</dbReference>
<dbReference type="InterPro" id="IPR013325">
    <property type="entry name" value="RNA_pol_sigma_r2"/>
</dbReference>
<dbReference type="EMBL" id="CP027850">
    <property type="protein sequence ID" value="AVQ04271.1"/>
    <property type="molecule type" value="Genomic_DNA"/>
</dbReference>
<reference evidence="4 5" key="1">
    <citation type="journal article" date="2015" name="Biotechnol. Bioeng.">
        <title>Genome sequence and phenotypic characterization of Caulobacter segnis.</title>
        <authorList>
            <person name="Patel S."/>
            <person name="Fletcher B."/>
            <person name="Scott D.C."/>
            <person name="Ely B."/>
        </authorList>
    </citation>
    <scope>NUCLEOTIDE SEQUENCE [LARGE SCALE GENOMIC DNA]</scope>
    <source>
        <strain evidence="4 5">TK0059</strain>
    </source>
</reference>
<proteinExistence type="predicted"/>
<dbReference type="InterPro" id="IPR046531">
    <property type="entry name" value="DUF6596"/>
</dbReference>
<dbReference type="InterPro" id="IPR011990">
    <property type="entry name" value="TPR-like_helical_dom_sf"/>
</dbReference>
<accession>A0ABM6TLY6</accession>
<dbReference type="SUPFAM" id="SSF88659">
    <property type="entry name" value="Sigma3 and sigma4 domains of RNA polymerase sigma factors"/>
    <property type="match status" value="1"/>
</dbReference>
<dbReference type="InterPro" id="IPR013249">
    <property type="entry name" value="RNA_pol_sigma70_r4_t2"/>
</dbReference>
<evidence type="ECO:0000256" key="1">
    <source>
        <dbReference type="PROSITE-ProRule" id="PRU00339"/>
    </source>
</evidence>
<dbReference type="SUPFAM" id="SSF88946">
    <property type="entry name" value="Sigma2 domain of RNA polymerase sigma factors"/>
    <property type="match status" value="1"/>
</dbReference>
<keyword evidence="1" id="KW-0802">TPR repeat</keyword>
<dbReference type="Proteomes" id="UP000240527">
    <property type="component" value="Chromosome"/>
</dbReference>
<evidence type="ECO:0000313" key="4">
    <source>
        <dbReference type="EMBL" id="AVQ04271.1"/>
    </source>
</evidence>
<gene>
    <name evidence="4" type="ORF">B7G68_01905</name>
</gene>
<dbReference type="PANTHER" id="PTHR47756">
    <property type="entry name" value="BLL6612 PROTEIN-RELATED"/>
    <property type="match status" value="1"/>
</dbReference>
<dbReference type="InterPro" id="IPR019734">
    <property type="entry name" value="TPR_rpt"/>
</dbReference>
<feature type="domain" description="RNA polymerase sigma factor 70 region 4 type 2" evidence="2">
    <location>
        <begin position="108"/>
        <end position="158"/>
    </location>
</feature>